<dbReference type="PANTHER" id="PTHR37984">
    <property type="entry name" value="PROTEIN CBG26694"/>
    <property type="match status" value="1"/>
</dbReference>
<dbReference type="SUPFAM" id="SSF53098">
    <property type="entry name" value="Ribonuclease H-like"/>
    <property type="match status" value="1"/>
</dbReference>
<accession>A5BJA8</accession>
<dbReference type="GO" id="GO:0015074">
    <property type="term" value="P:DNA integration"/>
    <property type="evidence" value="ECO:0007669"/>
    <property type="project" value="InterPro"/>
</dbReference>
<reference evidence="2" key="1">
    <citation type="journal article" date="2007" name="PLoS ONE">
        <title>The first genome sequence of an elite grapevine cultivar (Pinot noir Vitis vinifera L.): coping with a highly heterozygous genome.</title>
        <authorList>
            <person name="Velasco R."/>
            <person name="Zharkikh A."/>
            <person name="Troggio M."/>
            <person name="Cartwright D.A."/>
            <person name="Cestaro A."/>
            <person name="Pruss D."/>
            <person name="Pindo M."/>
            <person name="FitzGerald L.M."/>
            <person name="Vezzulli S."/>
            <person name="Reid J."/>
            <person name="Malacarne G."/>
            <person name="Iliev D."/>
            <person name="Coppola G."/>
            <person name="Wardell B."/>
            <person name="Micheletti D."/>
            <person name="Macalma T."/>
            <person name="Facci M."/>
            <person name="Mitchell J.T."/>
            <person name="Perazzolli M."/>
            <person name="Eldredge G."/>
            <person name="Gatto P."/>
            <person name="Oyzerski R."/>
            <person name="Moretto M."/>
            <person name="Gutin N."/>
            <person name="Stefanini M."/>
            <person name="Chen Y."/>
            <person name="Segala C."/>
            <person name="Davenport C."/>
            <person name="Dematte L."/>
            <person name="Mraz A."/>
            <person name="Battilana J."/>
            <person name="Stormo K."/>
            <person name="Costa F."/>
            <person name="Tao Q."/>
            <person name="Si-Ammour A."/>
            <person name="Harkins T."/>
            <person name="Lackey A."/>
            <person name="Perbost C."/>
            <person name="Taillon B."/>
            <person name="Stella A."/>
            <person name="Solovyev V."/>
            <person name="Fawcett J.A."/>
            <person name="Sterck L."/>
            <person name="Vandepoele K."/>
            <person name="Grando S.M."/>
            <person name="Toppo S."/>
            <person name="Moser C."/>
            <person name="Lanchbury J."/>
            <person name="Bogden R."/>
            <person name="Skolnick M."/>
            <person name="Sgaramella V."/>
            <person name="Bhatnagar S.K."/>
            <person name="Fontana P."/>
            <person name="Gutin A."/>
            <person name="Van de Peer Y."/>
            <person name="Salamini F."/>
            <person name="Viola R."/>
        </authorList>
    </citation>
    <scope>NUCLEOTIDE SEQUENCE</scope>
</reference>
<evidence type="ECO:0000259" key="1">
    <source>
        <dbReference type="PROSITE" id="PS50994"/>
    </source>
</evidence>
<name>A5BJA8_VITVI</name>
<sequence length="551" mass="63275">MAQDLAVQAPASSATPRVVINYIHRALIDERYSSKRKRKKLFHTTSIRERVSSIQHNFSERSSSANLLEMSTYMQMGYSPSTLENPGMKVVPSTYHQMGNYLTEEGQVDLLGSQLADELELLGSMLQRNKDTFAWTHSYMPGIYPFMASHKLNAYNMKLNPTKCAFGVNARKFLGFMVTQRGIEVNPSQTKVVLETPTSNSKKELQHLTGRLAALGHFIDKLRPFFLTLKGASTFSWTNECKQTFEIVKRYLTELSILRNPKSNEQLYMYLAVYECAYKAKDERMAHYLAMVEDRLKKLNKWIVKRSYAPIIQDDKPWHIGLTCKGYYWPTMKQDVKSYARRYDWCQRQAPIPCAPLGMLNPVTSPWSFAQWEMDIIDHLPITAVQKKFLLLATDYFSKWVEAEAYASIKGKDVSKFVWKNIVCRFGFPRALVANNGPLFDRILFRTFCSELNIKNLYSTPHYPQSNEQANAKNKTLLSALKKMLKKGKGKWVDELPGVLWAYQTTSRRPIGATPFSLAYGMEAIIPTKIDMPTARKTVQDQMGNDEELIR</sequence>
<dbReference type="Pfam" id="PF00665">
    <property type="entry name" value="rve"/>
    <property type="match status" value="1"/>
</dbReference>
<dbReference type="Gene3D" id="3.30.420.10">
    <property type="entry name" value="Ribonuclease H-like superfamily/Ribonuclease H"/>
    <property type="match status" value="1"/>
</dbReference>
<protein>
    <recommendedName>
        <fullName evidence="1">Integrase catalytic domain-containing protein</fullName>
    </recommendedName>
</protein>
<organism evidence="2">
    <name type="scientific">Vitis vinifera</name>
    <name type="common">Grape</name>
    <dbReference type="NCBI Taxonomy" id="29760"/>
    <lineage>
        <taxon>Eukaryota</taxon>
        <taxon>Viridiplantae</taxon>
        <taxon>Streptophyta</taxon>
        <taxon>Embryophyta</taxon>
        <taxon>Tracheophyta</taxon>
        <taxon>Spermatophyta</taxon>
        <taxon>Magnoliopsida</taxon>
        <taxon>eudicotyledons</taxon>
        <taxon>Gunneridae</taxon>
        <taxon>Pentapetalae</taxon>
        <taxon>rosids</taxon>
        <taxon>Vitales</taxon>
        <taxon>Vitaceae</taxon>
        <taxon>Viteae</taxon>
        <taxon>Vitis</taxon>
    </lineage>
</organism>
<feature type="domain" description="Integrase catalytic" evidence="1">
    <location>
        <begin position="362"/>
        <end position="523"/>
    </location>
</feature>
<dbReference type="Gene3D" id="3.30.70.270">
    <property type="match status" value="2"/>
</dbReference>
<dbReference type="EMBL" id="AM461371">
    <property type="protein sequence ID" value="CAN67979.1"/>
    <property type="molecule type" value="Genomic_DNA"/>
</dbReference>
<dbReference type="PANTHER" id="PTHR37984:SF5">
    <property type="entry name" value="PROTEIN NYNRIN-LIKE"/>
    <property type="match status" value="1"/>
</dbReference>
<dbReference type="GO" id="GO:0003676">
    <property type="term" value="F:nucleic acid binding"/>
    <property type="evidence" value="ECO:0007669"/>
    <property type="project" value="InterPro"/>
</dbReference>
<dbReference type="InterPro" id="IPR012337">
    <property type="entry name" value="RNaseH-like_sf"/>
</dbReference>
<evidence type="ECO:0000313" key="2">
    <source>
        <dbReference type="EMBL" id="CAN67979.1"/>
    </source>
</evidence>
<dbReference type="InterPro" id="IPR043128">
    <property type="entry name" value="Rev_trsase/Diguanyl_cyclase"/>
</dbReference>
<dbReference type="SUPFAM" id="SSF56672">
    <property type="entry name" value="DNA/RNA polymerases"/>
    <property type="match status" value="1"/>
</dbReference>
<dbReference type="InterPro" id="IPR036397">
    <property type="entry name" value="RNaseH_sf"/>
</dbReference>
<proteinExistence type="predicted"/>
<gene>
    <name evidence="2" type="ORF">VITISV_005013</name>
</gene>
<dbReference type="AlphaFoldDB" id="A5BJA8"/>
<dbReference type="InterPro" id="IPR001584">
    <property type="entry name" value="Integrase_cat-core"/>
</dbReference>
<dbReference type="InterPro" id="IPR043502">
    <property type="entry name" value="DNA/RNA_pol_sf"/>
</dbReference>
<dbReference type="PROSITE" id="PS50994">
    <property type="entry name" value="INTEGRASE"/>
    <property type="match status" value="1"/>
</dbReference>
<dbReference type="InterPro" id="IPR050951">
    <property type="entry name" value="Retrovirus_Pol_polyprotein"/>
</dbReference>